<dbReference type="AlphaFoldDB" id="A0A4S9T3Q9"/>
<evidence type="ECO:0000313" key="2">
    <source>
        <dbReference type="EMBL" id="THZ18237.1"/>
    </source>
</evidence>
<dbReference type="Proteomes" id="UP000308005">
    <property type="component" value="Unassembled WGS sequence"/>
</dbReference>
<dbReference type="InterPro" id="IPR038883">
    <property type="entry name" value="AN11006-like"/>
</dbReference>
<gene>
    <name evidence="2" type="ORF">D6C91_05594</name>
</gene>
<evidence type="ECO:0000313" key="3">
    <source>
        <dbReference type="Proteomes" id="UP000308005"/>
    </source>
</evidence>
<dbReference type="EMBL" id="QZBM01000248">
    <property type="protein sequence ID" value="THZ18237.1"/>
    <property type="molecule type" value="Genomic_DNA"/>
</dbReference>
<dbReference type="PANTHER" id="PTHR42085">
    <property type="entry name" value="F-BOX DOMAIN-CONTAINING PROTEIN"/>
    <property type="match status" value="1"/>
</dbReference>
<evidence type="ECO:0008006" key="4">
    <source>
        <dbReference type="Google" id="ProtNLM"/>
    </source>
</evidence>
<comment type="caution">
    <text evidence="2">The sequence shown here is derived from an EMBL/GenBank/DDBJ whole genome shotgun (WGS) entry which is preliminary data.</text>
</comment>
<reference evidence="2 3" key="1">
    <citation type="submission" date="2018-10" db="EMBL/GenBank/DDBJ databases">
        <title>Fifty Aureobasidium pullulans genomes reveal a recombining polyextremotolerant generalist.</title>
        <authorList>
            <person name="Gostincar C."/>
            <person name="Turk M."/>
            <person name="Zajc J."/>
            <person name="Gunde-Cimerman N."/>
        </authorList>
    </citation>
    <scope>NUCLEOTIDE SEQUENCE [LARGE SCALE GENOMIC DNA]</scope>
    <source>
        <strain evidence="2 3">EXF-3863</strain>
    </source>
</reference>
<evidence type="ECO:0000256" key="1">
    <source>
        <dbReference type="SAM" id="MobiDB-lite"/>
    </source>
</evidence>
<accession>A0A4S9T3Q9</accession>
<dbReference type="PANTHER" id="PTHR42085:SF4">
    <property type="entry name" value="F-BOX DOMAIN-CONTAINING PROTEIN"/>
    <property type="match status" value="1"/>
</dbReference>
<organism evidence="2 3">
    <name type="scientific">Aureobasidium pullulans</name>
    <name type="common">Black yeast</name>
    <name type="synonym">Pullularia pullulans</name>
    <dbReference type="NCBI Taxonomy" id="5580"/>
    <lineage>
        <taxon>Eukaryota</taxon>
        <taxon>Fungi</taxon>
        <taxon>Dikarya</taxon>
        <taxon>Ascomycota</taxon>
        <taxon>Pezizomycotina</taxon>
        <taxon>Dothideomycetes</taxon>
        <taxon>Dothideomycetidae</taxon>
        <taxon>Dothideales</taxon>
        <taxon>Saccotheciaceae</taxon>
        <taxon>Aureobasidium</taxon>
    </lineage>
</organism>
<proteinExistence type="predicted"/>
<feature type="region of interest" description="Disordered" evidence="1">
    <location>
        <begin position="202"/>
        <end position="223"/>
    </location>
</feature>
<protein>
    <recommendedName>
        <fullName evidence="4">F-box domain-containing protein</fullName>
    </recommendedName>
</protein>
<name>A0A4S9T3Q9_AURPU</name>
<sequence>MTFEAATTQPTSAFLALPAELRNSIYTLVLTPPAHTRDSRRIASRGLCSDYILPPLDLSPALLRTCRQIHDEAASILYGANQFASHPSLLTALPYLVSPRRPITEGPGRFMIKRWYIHLRLDVDPRFNAEQLEQAFSGAEELEIEFFQPAYGYGDDSTLRLFEGIRGVGTARVTGGSGCDAKYARILEGMLMSPKGIVAQSCRQSSGEDERSENGNMTERWVS</sequence>